<dbReference type="RefSeq" id="WP_045093131.1">
    <property type="nucleotide sequence ID" value="NZ_KQ235882.1"/>
</dbReference>
<dbReference type="SUPFAM" id="SSF82693">
    <property type="entry name" value="Multidrug efflux transporter AcrB pore domain, PN1, PN2, PC1 and PC2 subdomains"/>
    <property type="match status" value="2"/>
</dbReference>
<feature type="transmembrane region" description="Helical" evidence="2">
    <location>
        <begin position="891"/>
        <end position="912"/>
    </location>
</feature>
<evidence type="ECO:0008006" key="5">
    <source>
        <dbReference type="Google" id="ProtNLM"/>
    </source>
</evidence>
<sequence length="1001" mass="108321">MGLTRLVLKRPVATVMTLLCLLVFGISSVFSATLEQMPDTDTPMLIVMGRYSGAGPEDINELVTEPIEDEVSTLEGVKSMSSSSSDGRSMVMLEYDYGTDMDEAYDDLKKKLDSLERQLPDDVETSVMEMNNNASSTMMLSISHKTEKDLYDYVDQKVVPEFEKITSVADVEAMGGSSEYIRIELQSEKMAQYKLTMSQIGTAMSAANLSYPSGDAVAGNLELSVTTSVENDTLDDLKRVPITTSSGQIVYLEDVANVYEAEEQRGGISRYDGQETISLSISKQQSSTAMDVSSAVQKTIASLEAADEDLHVTIARDTADSILSSLQDVAVTMVLAVVISMIIIFVFFGDYKASLIVGSSIPTSILLSLILMTSFGFSLNVITMSALVLGVGMMVDNSIVVLESCFRATDESEDKGLLGYAKSALGGTGIVLQSIIGSTITTCVVFIPLVFLQGMTGQMFKPLGYTIVFCMSASLFSAMTVVPLSYMMYKPKEMEKAPMSRPVVHMQNAYRRIMPSLLKHKALVMIASVAIIIATLVLANGMETELMTSDDTGTVSVSIETRPGLLTDQANDMLSRAEGIVASNENVDSYMLRYNNSSGTITAYLKDDRTMDTEDVATLWEKEMSDIDNCTITVEASTSMSFMGRGRGYETILHGTQYDELKEVSDKIVKEMTAREDVANVHSSIENTAPIVTIEVDPVMAAAEGLSPSEIGSMVSQMLDGVEVTTLDIDGREVSVMAEYPEEEYRTVDQLQGIILSKPSGGYVALADVAEIYFKDSPASISKTDKSYEITITADYTGGNVKSVIDSEVINPNLSGTITTGVNSRDRMMQEEFSALYQAIAIAVFMVFVVMSAQFESPKFSFMVMTTIPFSLVGSFGLLKLTGVSISMTSLLGFLILVGTVVNNGILYVDTVNQYRMTMDLKTALIEAGATRLRPILMTSLTTILSMIPMALAIGSSGSTTQGLAVVNIGGLTAGVLVALFILPIYYAIMNGNKKRVVLDI</sequence>
<reference evidence="3 4" key="1">
    <citation type="submission" date="2011-04" db="EMBL/GenBank/DDBJ databases">
        <title>The Genome Sequence of Clostridium citroniae WAL-19142.</title>
        <authorList>
            <consortium name="The Broad Institute Genome Sequencing Platform"/>
            <person name="Earl A."/>
            <person name="Ward D."/>
            <person name="Feldgarden M."/>
            <person name="Gevers D."/>
            <person name="Warren Y.A."/>
            <person name="Tyrrell K.L."/>
            <person name="Citron D.M."/>
            <person name="Goldstein E.J."/>
            <person name="Daigneault M."/>
            <person name="Allen-Vercoe E."/>
            <person name="Young S.K."/>
            <person name="Zeng Q."/>
            <person name="Gargeya S."/>
            <person name="Fitzgerald M."/>
            <person name="Haas B."/>
            <person name="Abouelleil A."/>
            <person name="Alvarado L."/>
            <person name="Arachchi H.M."/>
            <person name="Berlin A."/>
            <person name="Brown A."/>
            <person name="Chapman S.B."/>
            <person name="Chen Z."/>
            <person name="Dunbar C."/>
            <person name="Freedman E."/>
            <person name="Gearin G."/>
            <person name="Gellesch M."/>
            <person name="Goldberg J."/>
            <person name="Griggs A."/>
            <person name="Gujja S."/>
            <person name="Heilman E.R."/>
            <person name="Heiman D."/>
            <person name="Howarth C."/>
            <person name="Larson L."/>
            <person name="Lui A."/>
            <person name="MacDonald P.J."/>
            <person name="Mehta T."/>
            <person name="Montmayeur A."/>
            <person name="Murphy C."/>
            <person name="Neiman D."/>
            <person name="Pearson M."/>
            <person name="Priest M."/>
            <person name="Roberts A."/>
            <person name="Saif S."/>
            <person name="Shea T."/>
            <person name="Shenoy N."/>
            <person name="Sisk P."/>
            <person name="Stolte C."/>
            <person name="Sykes S."/>
            <person name="White J."/>
            <person name="Yandava C."/>
            <person name="Wortman J."/>
            <person name="Nusbaum C."/>
            <person name="Birren B."/>
        </authorList>
    </citation>
    <scope>NUCLEOTIDE SEQUENCE [LARGE SCALE GENOMIC DNA]</scope>
    <source>
        <strain evidence="3 4">WAL-19142</strain>
    </source>
</reference>
<dbReference type="Gene3D" id="1.20.1640.10">
    <property type="entry name" value="Multidrug efflux transporter AcrB transmembrane domain"/>
    <property type="match status" value="2"/>
</dbReference>
<accession>A0A0J9EKN2</accession>
<dbReference type="OrthoDB" id="9757876at2"/>
<organism evidence="3 4">
    <name type="scientific">[Clostridium] citroniae WAL-19142</name>
    <dbReference type="NCBI Taxonomy" id="742734"/>
    <lineage>
        <taxon>Bacteria</taxon>
        <taxon>Bacillati</taxon>
        <taxon>Bacillota</taxon>
        <taxon>Clostridia</taxon>
        <taxon>Lachnospirales</taxon>
        <taxon>Lachnospiraceae</taxon>
        <taxon>Enterocloster</taxon>
    </lineage>
</organism>
<evidence type="ECO:0000313" key="3">
    <source>
        <dbReference type="EMBL" id="KMW16120.1"/>
    </source>
</evidence>
<dbReference type="PATRIC" id="fig|742734.4.peg.4888"/>
<dbReference type="PRINTS" id="PR00702">
    <property type="entry name" value="ACRIFLAVINRP"/>
</dbReference>
<comment type="caution">
    <text evidence="3">The sequence shown here is derived from an EMBL/GenBank/DDBJ whole genome shotgun (WGS) entry which is preliminary data.</text>
</comment>
<dbReference type="Proteomes" id="UP000037392">
    <property type="component" value="Unassembled WGS sequence"/>
</dbReference>
<feature type="transmembrane region" description="Helical" evidence="2">
    <location>
        <begin position="835"/>
        <end position="853"/>
    </location>
</feature>
<feature type="coiled-coil region" evidence="1">
    <location>
        <begin position="98"/>
        <end position="125"/>
    </location>
</feature>
<dbReference type="SUPFAM" id="SSF82866">
    <property type="entry name" value="Multidrug efflux transporter AcrB transmembrane domain"/>
    <property type="match status" value="2"/>
</dbReference>
<feature type="transmembrane region" description="Helical" evidence="2">
    <location>
        <begin position="966"/>
        <end position="989"/>
    </location>
</feature>
<keyword evidence="2" id="KW-0472">Membrane</keyword>
<dbReference type="Gene3D" id="3.30.70.1440">
    <property type="entry name" value="Multidrug efflux transporter AcrB pore domain"/>
    <property type="match status" value="1"/>
</dbReference>
<feature type="transmembrane region" description="Helical" evidence="2">
    <location>
        <begin position="463"/>
        <end position="489"/>
    </location>
</feature>
<evidence type="ECO:0000256" key="1">
    <source>
        <dbReference type="SAM" id="Coils"/>
    </source>
</evidence>
<dbReference type="InterPro" id="IPR001036">
    <property type="entry name" value="Acrflvin-R"/>
</dbReference>
<keyword evidence="2" id="KW-0812">Transmembrane</keyword>
<feature type="transmembrane region" description="Helical" evidence="2">
    <location>
        <begin position="355"/>
        <end position="375"/>
    </location>
</feature>
<dbReference type="PANTHER" id="PTHR32063">
    <property type="match status" value="1"/>
</dbReference>
<gene>
    <name evidence="3" type="ORF">HMPREF9470_04558</name>
</gene>
<keyword evidence="2" id="KW-1133">Transmembrane helix</keyword>
<dbReference type="GeneID" id="93163906"/>
<dbReference type="GO" id="GO:0042910">
    <property type="term" value="F:xenobiotic transmembrane transporter activity"/>
    <property type="evidence" value="ECO:0007669"/>
    <property type="project" value="TreeGrafter"/>
</dbReference>
<protein>
    <recommendedName>
        <fullName evidence="5">SSD domain-containing protein</fullName>
    </recommendedName>
</protein>
<evidence type="ECO:0000256" key="2">
    <source>
        <dbReference type="SAM" id="Phobius"/>
    </source>
</evidence>
<keyword evidence="1" id="KW-0175">Coiled coil</keyword>
<feature type="transmembrane region" description="Helical" evidence="2">
    <location>
        <begin position="329"/>
        <end position="348"/>
    </location>
</feature>
<dbReference type="EMBL" id="ADLK01000032">
    <property type="protein sequence ID" value="KMW16120.1"/>
    <property type="molecule type" value="Genomic_DNA"/>
</dbReference>
<dbReference type="Gene3D" id="3.30.2090.10">
    <property type="entry name" value="Multidrug efflux transporter AcrB TolC docking domain, DN and DC subdomains"/>
    <property type="match status" value="2"/>
</dbReference>
<dbReference type="InterPro" id="IPR027463">
    <property type="entry name" value="AcrB_DN_DC_subdom"/>
</dbReference>
<dbReference type="Pfam" id="PF00873">
    <property type="entry name" value="ACR_tran"/>
    <property type="match status" value="1"/>
</dbReference>
<feature type="transmembrane region" description="Helical" evidence="2">
    <location>
        <begin position="423"/>
        <end position="451"/>
    </location>
</feature>
<dbReference type="PANTHER" id="PTHR32063:SF0">
    <property type="entry name" value="SWARMING MOTILITY PROTEIN SWRC"/>
    <property type="match status" value="1"/>
</dbReference>
<dbReference type="AlphaFoldDB" id="A0A0J9EKN2"/>
<feature type="transmembrane region" description="Helical" evidence="2">
    <location>
        <begin position="522"/>
        <end position="542"/>
    </location>
</feature>
<dbReference type="Gene3D" id="3.30.70.1320">
    <property type="entry name" value="Multidrug efflux transporter AcrB pore domain like"/>
    <property type="match status" value="1"/>
</dbReference>
<proteinExistence type="predicted"/>
<dbReference type="GO" id="GO:0005886">
    <property type="term" value="C:plasma membrane"/>
    <property type="evidence" value="ECO:0007669"/>
    <property type="project" value="TreeGrafter"/>
</dbReference>
<name>A0A0J9EKN2_9FIRM</name>
<dbReference type="SUPFAM" id="SSF82714">
    <property type="entry name" value="Multidrug efflux transporter AcrB TolC docking domain, DN and DC subdomains"/>
    <property type="match status" value="2"/>
</dbReference>
<feature type="transmembrane region" description="Helical" evidence="2">
    <location>
        <begin position="933"/>
        <end position="954"/>
    </location>
</feature>
<evidence type="ECO:0000313" key="4">
    <source>
        <dbReference type="Proteomes" id="UP000037392"/>
    </source>
</evidence>
<dbReference type="Gene3D" id="3.30.70.1430">
    <property type="entry name" value="Multidrug efflux transporter AcrB pore domain"/>
    <property type="match status" value="2"/>
</dbReference>